<name>A0AAE3FLB5_9CREN</name>
<sequence>MDITHEQHDAELQAPILDTAIPEFYDYNRFNIYNGLWKYYVANGPSNFSPLA</sequence>
<evidence type="ECO:0000313" key="1">
    <source>
        <dbReference type="EMBL" id="MCL7343914.1"/>
    </source>
</evidence>
<reference evidence="1" key="1">
    <citation type="submission" date="2022-05" db="EMBL/GenBank/DDBJ databases">
        <title>Metagenome Sequencing of an Archaeal-Dominated Microbial Community from a Hot Spring at the Los Azufres Geothermal Field, Mexico.</title>
        <authorList>
            <person name="Marin-Paredes R."/>
            <person name="Martinez-Romero E."/>
            <person name="Servin-Garciduenas L.E."/>
        </authorList>
    </citation>
    <scope>NUCLEOTIDE SEQUENCE</scope>
    <source>
        <strain evidence="1">AZ1-454</strain>
    </source>
</reference>
<comment type="caution">
    <text evidence="1">The sequence shown here is derived from an EMBL/GenBank/DDBJ whole genome shotgun (WGS) entry which is preliminary data.</text>
</comment>
<gene>
    <name evidence="1" type="ORF">TQ35_004990</name>
</gene>
<accession>A0AAE3FLB5</accession>
<organism evidence="1">
    <name type="scientific">Candidatus Aramenus sulfurataquae</name>
    <dbReference type="NCBI Taxonomy" id="1326980"/>
    <lineage>
        <taxon>Archaea</taxon>
        <taxon>Thermoproteota</taxon>
        <taxon>Thermoprotei</taxon>
        <taxon>Sulfolobales</taxon>
        <taxon>Sulfolobaceae</taxon>
        <taxon>Candidatus Aramenus</taxon>
    </lineage>
</organism>
<protein>
    <submittedName>
        <fullName evidence="1">Uncharacterized protein</fullName>
    </submittedName>
</protein>
<dbReference type="EMBL" id="JZWS02000003">
    <property type="protein sequence ID" value="MCL7343914.1"/>
    <property type="molecule type" value="Genomic_DNA"/>
</dbReference>
<dbReference type="AlphaFoldDB" id="A0AAE3FLB5"/>
<proteinExistence type="predicted"/>